<organism evidence="7 8">
    <name type="scientific">Melanomma pulvis-pyrius CBS 109.77</name>
    <dbReference type="NCBI Taxonomy" id="1314802"/>
    <lineage>
        <taxon>Eukaryota</taxon>
        <taxon>Fungi</taxon>
        <taxon>Dikarya</taxon>
        <taxon>Ascomycota</taxon>
        <taxon>Pezizomycotina</taxon>
        <taxon>Dothideomycetes</taxon>
        <taxon>Pleosporomycetidae</taxon>
        <taxon>Pleosporales</taxon>
        <taxon>Melanommataceae</taxon>
        <taxon>Melanomma</taxon>
    </lineage>
</organism>
<dbReference type="Pfam" id="PF04082">
    <property type="entry name" value="Fungal_trans"/>
    <property type="match status" value="1"/>
</dbReference>
<dbReference type="GO" id="GO:0006351">
    <property type="term" value="P:DNA-templated transcription"/>
    <property type="evidence" value="ECO:0007669"/>
    <property type="project" value="InterPro"/>
</dbReference>
<dbReference type="Proteomes" id="UP000799757">
    <property type="component" value="Unassembled WGS sequence"/>
</dbReference>
<dbReference type="Gene3D" id="4.10.240.10">
    <property type="entry name" value="Zn(2)-C6 fungal-type DNA-binding domain"/>
    <property type="match status" value="1"/>
</dbReference>
<dbReference type="AlphaFoldDB" id="A0A6A6WU05"/>
<dbReference type="PANTHER" id="PTHR46910:SF4">
    <property type="entry name" value="ZN(2)-C6 FUNGAL-TYPE DOMAIN-CONTAINING PROTEIN"/>
    <property type="match status" value="1"/>
</dbReference>
<keyword evidence="5" id="KW-0472">Membrane</keyword>
<dbReference type="GO" id="GO:0008270">
    <property type="term" value="F:zinc ion binding"/>
    <property type="evidence" value="ECO:0007669"/>
    <property type="project" value="InterPro"/>
</dbReference>
<dbReference type="Pfam" id="PF00172">
    <property type="entry name" value="Zn_clus"/>
    <property type="match status" value="1"/>
</dbReference>
<dbReference type="GO" id="GO:0000981">
    <property type="term" value="F:DNA-binding transcription factor activity, RNA polymerase II-specific"/>
    <property type="evidence" value="ECO:0007669"/>
    <property type="project" value="InterPro"/>
</dbReference>
<feature type="transmembrane region" description="Helical" evidence="5">
    <location>
        <begin position="601"/>
        <end position="618"/>
    </location>
</feature>
<sequence length="899" mass="98975">MGPPKRPSEELHHAASIPKVPKVEHGLARSPLAEQHLLHGDFSGSVKRRLANSSRTGQACDRCKVRKIRCDGRPEGCSPCAQNRTPCKTTDRITGRATTRGQVEAMESENAFLRAHNAELQAQLKDLGVEPRTPSNYTAYLSSSMPWPPSSLGHDGQAWGDVSQRRASTSPMPGYAPASGLESTDYRPLPQFKQGSVGDNYLGVSSADSLLSHIKGTSLSLFGTEIDITDFVDNEGGYDNSVMSYNHFLKVALNDDQHIQPLPFPPYQTLSEYSTWYIRSLNPYTMLLDKPTFMALIWRIGNEPNFSPSTAETVCVHMMLGTLKYQISVRNGQESMMEESHKHYRYSLSFFKDLLLGHRWQDLQALTLICLHLRNFPKPGAAWIMCSTTFLLAIELGLHRSVKAWADATGKMDKLEVEMRKRIFWTLHALSTNLSGKLGRPMPINMDDIDVEFPEPINDCLQGEDVNLTPFRKCSFQVGIQIAKYTVLSSELFRTVYAVHQSPRSYEDTVKRLEGGIQRWKEELPSEIAEPSRATQDDYIFSLYLEFWEQEFQLLLHHPAICRSTDPDFINANLDKCLVTSQKMLHNCNEMRKIRSLDIPWINAVVYIAAIFTTLFIYSQKKDHMTSVDMTKLKNDMDQWLDVMGECGKLLGSGDKMKNAIRKVVENSLSSINKSIVKRTATESLARAALQNPPESTTALVYGNGNSSFHGQYPNAASASADATIAATPSYAGIPADASFPYNNGSSAPVPAHPQISHVYDQQAYSGGEDAGMTPSHAAALAAAASATTPQRPGDNYPYANAPDTKNGQQAPYSANGVGPNDWRQWTRTYMQQVGPTGEFLNTANTLMALGGREGGAQGPGQEGAGAVDGAAMQAPGPSNFQWPGIVFGMGSNGHGGQE</sequence>
<feature type="region of interest" description="Disordered" evidence="4">
    <location>
        <begin position="1"/>
        <end position="28"/>
    </location>
</feature>
<evidence type="ECO:0000256" key="3">
    <source>
        <dbReference type="SAM" id="Coils"/>
    </source>
</evidence>
<feature type="compositionally biased region" description="Gly residues" evidence="4">
    <location>
        <begin position="855"/>
        <end position="864"/>
    </location>
</feature>
<dbReference type="SUPFAM" id="SSF57701">
    <property type="entry name" value="Zn2/Cys6 DNA-binding domain"/>
    <property type="match status" value="1"/>
</dbReference>
<dbReference type="EMBL" id="MU002326">
    <property type="protein sequence ID" value="KAF2787385.1"/>
    <property type="molecule type" value="Genomic_DNA"/>
</dbReference>
<evidence type="ECO:0000259" key="6">
    <source>
        <dbReference type="PROSITE" id="PS50048"/>
    </source>
</evidence>
<dbReference type="InterPro" id="IPR036864">
    <property type="entry name" value="Zn2-C6_fun-type_DNA-bd_sf"/>
</dbReference>
<dbReference type="GO" id="GO:0003677">
    <property type="term" value="F:DNA binding"/>
    <property type="evidence" value="ECO:0007669"/>
    <property type="project" value="InterPro"/>
</dbReference>
<feature type="compositionally biased region" description="Basic and acidic residues" evidence="4">
    <location>
        <begin position="1"/>
        <end position="13"/>
    </location>
</feature>
<feature type="domain" description="Zn(2)-C6 fungal-type" evidence="6">
    <location>
        <begin position="59"/>
        <end position="89"/>
    </location>
</feature>
<keyword evidence="3" id="KW-0175">Coiled coil</keyword>
<dbReference type="InterPro" id="IPR050987">
    <property type="entry name" value="AtrR-like"/>
</dbReference>
<keyword evidence="1" id="KW-0479">Metal-binding</keyword>
<dbReference type="SMART" id="SM00066">
    <property type="entry name" value="GAL4"/>
    <property type="match status" value="1"/>
</dbReference>
<protein>
    <recommendedName>
        <fullName evidence="6">Zn(2)-C6 fungal-type domain-containing protein</fullName>
    </recommendedName>
</protein>
<keyword evidence="5" id="KW-1133">Transmembrane helix</keyword>
<dbReference type="PROSITE" id="PS50048">
    <property type="entry name" value="ZN2_CY6_FUNGAL_2"/>
    <property type="match status" value="1"/>
</dbReference>
<feature type="region of interest" description="Disordered" evidence="4">
    <location>
        <begin position="855"/>
        <end position="899"/>
    </location>
</feature>
<reference evidence="7" key="1">
    <citation type="journal article" date="2020" name="Stud. Mycol.">
        <title>101 Dothideomycetes genomes: a test case for predicting lifestyles and emergence of pathogens.</title>
        <authorList>
            <person name="Haridas S."/>
            <person name="Albert R."/>
            <person name="Binder M."/>
            <person name="Bloem J."/>
            <person name="Labutti K."/>
            <person name="Salamov A."/>
            <person name="Andreopoulos B."/>
            <person name="Baker S."/>
            <person name="Barry K."/>
            <person name="Bills G."/>
            <person name="Bluhm B."/>
            <person name="Cannon C."/>
            <person name="Castanera R."/>
            <person name="Culley D."/>
            <person name="Daum C."/>
            <person name="Ezra D."/>
            <person name="Gonzalez J."/>
            <person name="Henrissat B."/>
            <person name="Kuo A."/>
            <person name="Liang C."/>
            <person name="Lipzen A."/>
            <person name="Lutzoni F."/>
            <person name="Magnuson J."/>
            <person name="Mondo S."/>
            <person name="Nolan M."/>
            <person name="Ohm R."/>
            <person name="Pangilinan J."/>
            <person name="Park H.-J."/>
            <person name="Ramirez L."/>
            <person name="Alfaro M."/>
            <person name="Sun H."/>
            <person name="Tritt A."/>
            <person name="Yoshinaga Y."/>
            <person name="Zwiers L.-H."/>
            <person name="Turgeon B."/>
            <person name="Goodwin S."/>
            <person name="Spatafora J."/>
            <person name="Crous P."/>
            <person name="Grigoriev I."/>
        </authorList>
    </citation>
    <scope>NUCLEOTIDE SEQUENCE</scope>
    <source>
        <strain evidence="7">CBS 109.77</strain>
    </source>
</reference>
<dbReference type="CDD" id="cd12148">
    <property type="entry name" value="fungal_TF_MHR"/>
    <property type="match status" value="1"/>
</dbReference>
<dbReference type="InterPro" id="IPR001138">
    <property type="entry name" value="Zn2Cys6_DnaBD"/>
</dbReference>
<keyword evidence="2" id="KW-0539">Nucleus</keyword>
<dbReference type="OrthoDB" id="4456959at2759"/>
<dbReference type="InterPro" id="IPR007219">
    <property type="entry name" value="XnlR_reg_dom"/>
</dbReference>
<evidence type="ECO:0000256" key="4">
    <source>
        <dbReference type="SAM" id="MobiDB-lite"/>
    </source>
</evidence>
<proteinExistence type="predicted"/>
<gene>
    <name evidence="7" type="ORF">K505DRAFT_127400</name>
</gene>
<dbReference type="SMART" id="SM00906">
    <property type="entry name" value="Fungal_trans"/>
    <property type="match status" value="1"/>
</dbReference>
<feature type="coiled-coil region" evidence="3">
    <location>
        <begin position="103"/>
        <end position="130"/>
    </location>
</feature>
<dbReference type="PANTHER" id="PTHR46910">
    <property type="entry name" value="TRANSCRIPTION FACTOR PDR1"/>
    <property type="match status" value="1"/>
</dbReference>
<accession>A0A6A6WU05</accession>
<feature type="region of interest" description="Disordered" evidence="4">
    <location>
        <begin position="782"/>
        <end position="811"/>
    </location>
</feature>
<feature type="region of interest" description="Disordered" evidence="4">
    <location>
        <begin position="146"/>
        <end position="183"/>
    </location>
</feature>
<name>A0A6A6WU05_9PLEO</name>
<evidence type="ECO:0000256" key="2">
    <source>
        <dbReference type="ARBA" id="ARBA00023242"/>
    </source>
</evidence>
<dbReference type="PROSITE" id="PS00463">
    <property type="entry name" value="ZN2_CY6_FUNGAL_1"/>
    <property type="match status" value="1"/>
</dbReference>
<keyword evidence="8" id="KW-1185">Reference proteome</keyword>
<evidence type="ECO:0000256" key="1">
    <source>
        <dbReference type="ARBA" id="ARBA00022723"/>
    </source>
</evidence>
<evidence type="ECO:0000313" key="7">
    <source>
        <dbReference type="EMBL" id="KAF2787385.1"/>
    </source>
</evidence>
<keyword evidence="5" id="KW-0812">Transmembrane</keyword>
<evidence type="ECO:0000256" key="5">
    <source>
        <dbReference type="SAM" id="Phobius"/>
    </source>
</evidence>
<dbReference type="CDD" id="cd00067">
    <property type="entry name" value="GAL4"/>
    <property type="match status" value="1"/>
</dbReference>
<evidence type="ECO:0000313" key="8">
    <source>
        <dbReference type="Proteomes" id="UP000799757"/>
    </source>
</evidence>